<reference evidence="8 9" key="1">
    <citation type="submission" date="2018-09" db="EMBL/GenBank/DDBJ databases">
        <title>Genome sequencing of strain 6GH32-13.</title>
        <authorList>
            <person name="Weon H.-Y."/>
            <person name="Heo J."/>
            <person name="Kwon S.-W."/>
        </authorList>
    </citation>
    <scope>NUCLEOTIDE SEQUENCE [LARGE SCALE GENOMIC DNA]</scope>
    <source>
        <strain evidence="8 9">5GH32-13</strain>
    </source>
</reference>
<dbReference type="AlphaFoldDB" id="A0A3B7MM39"/>
<dbReference type="OrthoDB" id="621018at2"/>
<evidence type="ECO:0000313" key="9">
    <source>
        <dbReference type="Proteomes" id="UP000263900"/>
    </source>
</evidence>
<evidence type="ECO:0000259" key="7">
    <source>
        <dbReference type="Pfam" id="PF14322"/>
    </source>
</evidence>
<dbReference type="InterPro" id="IPR033985">
    <property type="entry name" value="SusD-like_N"/>
</dbReference>
<dbReference type="InterPro" id="IPR011990">
    <property type="entry name" value="TPR-like_helical_dom_sf"/>
</dbReference>
<dbReference type="InterPro" id="IPR012944">
    <property type="entry name" value="SusD_RagB_dom"/>
</dbReference>
<protein>
    <submittedName>
        <fullName evidence="8">RagB/SusD family nutrient uptake outer membrane protein</fullName>
    </submittedName>
</protein>
<dbReference type="PROSITE" id="PS51257">
    <property type="entry name" value="PROKAR_LIPOPROTEIN"/>
    <property type="match status" value="1"/>
</dbReference>
<evidence type="ECO:0000256" key="2">
    <source>
        <dbReference type="ARBA" id="ARBA00006275"/>
    </source>
</evidence>
<dbReference type="Proteomes" id="UP000263900">
    <property type="component" value="Chromosome"/>
</dbReference>
<dbReference type="Pfam" id="PF07980">
    <property type="entry name" value="SusD_RagB"/>
    <property type="match status" value="1"/>
</dbReference>
<keyword evidence="5" id="KW-0998">Cell outer membrane</keyword>
<evidence type="ECO:0000259" key="6">
    <source>
        <dbReference type="Pfam" id="PF07980"/>
    </source>
</evidence>
<accession>A0A3B7MM39</accession>
<dbReference type="GO" id="GO:0009279">
    <property type="term" value="C:cell outer membrane"/>
    <property type="evidence" value="ECO:0007669"/>
    <property type="project" value="UniProtKB-SubCell"/>
</dbReference>
<comment type="similarity">
    <text evidence="2">Belongs to the SusD family.</text>
</comment>
<dbReference type="RefSeq" id="WP_119049997.1">
    <property type="nucleotide sequence ID" value="NZ_CP032157.1"/>
</dbReference>
<feature type="domain" description="RagB/SusD" evidence="6">
    <location>
        <begin position="337"/>
        <end position="588"/>
    </location>
</feature>
<evidence type="ECO:0000256" key="3">
    <source>
        <dbReference type="ARBA" id="ARBA00022729"/>
    </source>
</evidence>
<comment type="subcellular location">
    <subcellularLocation>
        <location evidence="1">Cell outer membrane</location>
    </subcellularLocation>
</comment>
<organism evidence="8 9">
    <name type="scientific">Paraflavitalea soli</name>
    <dbReference type="NCBI Taxonomy" id="2315862"/>
    <lineage>
        <taxon>Bacteria</taxon>
        <taxon>Pseudomonadati</taxon>
        <taxon>Bacteroidota</taxon>
        <taxon>Chitinophagia</taxon>
        <taxon>Chitinophagales</taxon>
        <taxon>Chitinophagaceae</taxon>
        <taxon>Paraflavitalea</taxon>
    </lineage>
</organism>
<evidence type="ECO:0000313" key="8">
    <source>
        <dbReference type="EMBL" id="AXY74110.1"/>
    </source>
</evidence>
<proteinExistence type="inferred from homology"/>
<evidence type="ECO:0000256" key="1">
    <source>
        <dbReference type="ARBA" id="ARBA00004442"/>
    </source>
</evidence>
<keyword evidence="9" id="KW-1185">Reference proteome</keyword>
<sequence length="589" mass="65354">MRINLLLIGIATFLFTGCKKILTADEENMRTVEQMYTDAGYAQGFVMNAYRTIPAYYDNTEYATDDAVTNQRTNALLQMATGSWTAANNPVSVWNQSYGALQYVNLFLSNADKVHWAADPEAAILFNKRMKGEAYGLRALYMYFLLRAHAGYTEDGQLMGVPIITELQTINADFNVPRASFDACIKQIYKDLDSADANLPMEYKDVSAVNQIPDRFRAVTEKTAVYNRVMGIYSSQLFNGLIAKSFRARTALLAASPAFQHASNPMTWAQAADHAAVVIDYKGGINGLPANGGTYYANNTEIDALSGGNNPAEMIWRENVLTGNSDLEAQHFPPSLFGTGLMNPSQNLVDAFPMANGYPVGNSNSGYDAASPYTGRDPRLARYIIYNGSTAGVGNQVIYTGSASGSDNGINARPASTRTGYYLKKRLRMDVNRNPASITGRNHYIPRIRYTEIYLAYAEAANEAWGPLGTGSHAYSAYDVIKAIRKRAGVGTGNGDAYLEEIKGDKDKMRALIRNERRLELCFESFRFWDLRRWKANLNEAARGLDVNGASITPLNVETRTYQDHMYYGPIPFSEVLKYNKLVQNKGWH</sequence>
<evidence type="ECO:0000256" key="5">
    <source>
        <dbReference type="ARBA" id="ARBA00023237"/>
    </source>
</evidence>
<name>A0A3B7MM39_9BACT</name>
<keyword evidence="4" id="KW-0472">Membrane</keyword>
<evidence type="ECO:0000256" key="4">
    <source>
        <dbReference type="ARBA" id="ARBA00023136"/>
    </source>
</evidence>
<dbReference type="SUPFAM" id="SSF48452">
    <property type="entry name" value="TPR-like"/>
    <property type="match status" value="1"/>
</dbReference>
<dbReference type="EMBL" id="CP032157">
    <property type="protein sequence ID" value="AXY74110.1"/>
    <property type="molecule type" value="Genomic_DNA"/>
</dbReference>
<dbReference type="Pfam" id="PF14322">
    <property type="entry name" value="SusD-like_3"/>
    <property type="match status" value="1"/>
</dbReference>
<dbReference type="KEGG" id="pseg:D3H65_09035"/>
<keyword evidence="3" id="KW-0732">Signal</keyword>
<dbReference type="Gene3D" id="1.25.40.390">
    <property type="match status" value="1"/>
</dbReference>
<feature type="domain" description="SusD-like N-terminal" evidence="7">
    <location>
        <begin position="59"/>
        <end position="205"/>
    </location>
</feature>
<gene>
    <name evidence="8" type="ORF">D3H65_09035</name>
</gene>